<dbReference type="AlphaFoldDB" id="A0A922J3Z0"/>
<organism evidence="1 2">
    <name type="scientific">Carya illinoinensis</name>
    <name type="common">Pecan</name>
    <dbReference type="NCBI Taxonomy" id="32201"/>
    <lineage>
        <taxon>Eukaryota</taxon>
        <taxon>Viridiplantae</taxon>
        <taxon>Streptophyta</taxon>
        <taxon>Embryophyta</taxon>
        <taxon>Tracheophyta</taxon>
        <taxon>Spermatophyta</taxon>
        <taxon>Magnoliopsida</taxon>
        <taxon>eudicotyledons</taxon>
        <taxon>Gunneridae</taxon>
        <taxon>Pentapetalae</taxon>
        <taxon>rosids</taxon>
        <taxon>fabids</taxon>
        <taxon>Fagales</taxon>
        <taxon>Juglandaceae</taxon>
        <taxon>Carya</taxon>
    </lineage>
</organism>
<accession>A0A922J3Z0</accession>
<evidence type="ECO:0008006" key="3">
    <source>
        <dbReference type="Google" id="ProtNLM"/>
    </source>
</evidence>
<proteinExistence type="predicted"/>
<name>A0A922J3Z0_CARIL</name>
<reference evidence="1" key="1">
    <citation type="submission" date="2021-01" db="EMBL/GenBank/DDBJ databases">
        <authorList>
            <person name="Lovell J.T."/>
            <person name="Bentley N."/>
            <person name="Bhattarai G."/>
            <person name="Jenkins J.W."/>
            <person name="Sreedasyam A."/>
            <person name="Alarcon Y."/>
            <person name="Bock C."/>
            <person name="Boston L."/>
            <person name="Carlson J."/>
            <person name="Cervantes K."/>
            <person name="Clermont K."/>
            <person name="Krom N."/>
            <person name="Kubenka K."/>
            <person name="Mamidi S."/>
            <person name="Mattison C."/>
            <person name="Monteros M."/>
            <person name="Pisani C."/>
            <person name="Plott C."/>
            <person name="Rajasekar S."/>
            <person name="Rhein H.S."/>
            <person name="Rohla C."/>
            <person name="Song M."/>
            <person name="Hilaire R.S."/>
            <person name="Shu S."/>
            <person name="Wells L."/>
            <person name="Wang X."/>
            <person name="Webber J."/>
            <person name="Heerema R.J."/>
            <person name="Klein P."/>
            <person name="Conner P."/>
            <person name="Grauke L."/>
            <person name="Grimwood J."/>
            <person name="Schmutz J."/>
            <person name="Randall J.J."/>
        </authorList>
    </citation>
    <scope>NUCLEOTIDE SEQUENCE</scope>
    <source>
        <tissue evidence="1">Leaf</tissue>
    </source>
</reference>
<comment type="caution">
    <text evidence="1">The sequence shown here is derived from an EMBL/GenBank/DDBJ whole genome shotgun (WGS) entry which is preliminary data.</text>
</comment>
<dbReference type="InterPro" id="IPR052929">
    <property type="entry name" value="RNase_H-like_EbsB-rel"/>
</dbReference>
<protein>
    <recommendedName>
        <fullName evidence="3">Reverse transcriptase zinc-binding domain-containing protein</fullName>
    </recommendedName>
</protein>
<dbReference type="EMBL" id="CM031834">
    <property type="protein sequence ID" value="KAG6692602.1"/>
    <property type="molecule type" value="Genomic_DNA"/>
</dbReference>
<evidence type="ECO:0000313" key="2">
    <source>
        <dbReference type="Proteomes" id="UP000811246"/>
    </source>
</evidence>
<evidence type="ECO:0000313" key="1">
    <source>
        <dbReference type="EMBL" id="KAG6692602.1"/>
    </source>
</evidence>
<dbReference type="PANTHER" id="PTHR47074">
    <property type="entry name" value="BNAC02G40300D PROTEIN"/>
    <property type="match status" value="1"/>
</dbReference>
<dbReference type="PANTHER" id="PTHR47074:SF48">
    <property type="entry name" value="POLYNUCLEOTIDYL TRANSFERASE, RIBONUCLEASE H-LIKE SUPERFAMILY PROTEIN"/>
    <property type="match status" value="1"/>
</dbReference>
<gene>
    <name evidence="1" type="ORF">I3842_10G122900</name>
</gene>
<dbReference type="Proteomes" id="UP000811246">
    <property type="component" value="Chromosome 10"/>
</dbReference>
<sequence length="477" mass="53989">MHILNSYEQASGQLLNKEKSSIYFSRNTLPESRAHILRIVGVTSTGSFERYLGLPTMVGRAKNMLQKPTSLPAITLKQKYFPRGSILDAKVGSQLSLAWRTLHAGIKLLKEGLQWRIGNGSRVKIWEDRWRPRPCFLGPPSRSNTSDEVRMVADLIGPSLRRWDDNTLTTLFTQQEVDLIKSIPISLGKREDKMVWGGTINGIFSVKSAYHMHIEIQSNQDSGPSTVNNQKELWKGVWNLKVPNGVRMFLWRACKNRCPICGLEEETSGHASWNCEATCDVWSQASRPIQKLSLDGSYFKEIWMQMSVKLPQTLLEEAGLIVRLIWTRRNEFVHGKDFRHPNSIADQTAITTENSERTQKWKSPPEGMYKMNWDAAINQPMGLIGIGGLIRDSKGQVLGSLRAKRSLTISPFTAKAYAMMMTVLLCSTRLCFLEHTKRDSNMVAHMLAKDALSSDCDLYGLEEIPSCIRHVVHQESL</sequence>